<proteinExistence type="predicted"/>
<dbReference type="AlphaFoldDB" id="A0A9E8SCN9"/>
<dbReference type="EMBL" id="CP113088">
    <property type="protein sequence ID" value="WAC00902.1"/>
    <property type="molecule type" value="Genomic_DNA"/>
</dbReference>
<keyword evidence="2" id="KW-1185">Reference proteome</keyword>
<dbReference type="KEGG" id="lnu:N7U66_11715"/>
<reference evidence="1" key="1">
    <citation type="submission" date="2022-11" db="EMBL/GenBank/DDBJ databases">
        <title>Lacinutrix neustonica HL-RS19T sp. nov., isolated from the surface microlayer sample of brackish Lake Shihwa.</title>
        <authorList>
            <person name="Choi J.Y."/>
            <person name="Hwang C.Y."/>
        </authorList>
    </citation>
    <scope>NUCLEOTIDE SEQUENCE</scope>
    <source>
        <strain evidence="1">HL-RS19</strain>
    </source>
</reference>
<dbReference type="Proteomes" id="UP001164705">
    <property type="component" value="Chromosome"/>
</dbReference>
<sequence>MDMCLFIPILVGLVCALLGYLLGKLSGDGNNRSNAVDVYKNRISILETELAGCKERLGNTKVVGNGISSGAGNSGQDQV</sequence>
<gene>
    <name evidence="1" type="ORF">N7U66_11715</name>
</gene>
<evidence type="ECO:0000313" key="2">
    <source>
        <dbReference type="Proteomes" id="UP001164705"/>
    </source>
</evidence>
<organism evidence="1 2">
    <name type="scientific">Lacinutrix neustonica</name>
    <dbReference type="NCBI Taxonomy" id="2980107"/>
    <lineage>
        <taxon>Bacteria</taxon>
        <taxon>Pseudomonadati</taxon>
        <taxon>Bacteroidota</taxon>
        <taxon>Flavobacteriia</taxon>
        <taxon>Flavobacteriales</taxon>
        <taxon>Flavobacteriaceae</taxon>
        <taxon>Lacinutrix</taxon>
    </lineage>
</organism>
<name>A0A9E8SCN9_9FLAO</name>
<accession>A0A9E8SCN9</accession>
<protein>
    <submittedName>
        <fullName evidence="1">Uncharacterized protein</fullName>
    </submittedName>
</protein>
<dbReference type="RefSeq" id="WP_267675450.1">
    <property type="nucleotide sequence ID" value="NZ_CP113088.1"/>
</dbReference>
<evidence type="ECO:0000313" key="1">
    <source>
        <dbReference type="EMBL" id="WAC00902.1"/>
    </source>
</evidence>